<organism evidence="2 3">
    <name type="scientific">Cucumis sativus</name>
    <name type="common">Cucumber</name>
    <dbReference type="NCBI Taxonomy" id="3659"/>
    <lineage>
        <taxon>Eukaryota</taxon>
        <taxon>Viridiplantae</taxon>
        <taxon>Streptophyta</taxon>
        <taxon>Embryophyta</taxon>
        <taxon>Tracheophyta</taxon>
        <taxon>Spermatophyta</taxon>
        <taxon>Magnoliopsida</taxon>
        <taxon>eudicotyledons</taxon>
        <taxon>Gunneridae</taxon>
        <taxon>Pentapetalae</taxon>
        <taxon>rosids</taxon>
        <taxon>fabids</taxon>
        <taxon>Cucurbitales</taxon>
        <taxon>Cucurbitaceae</taxon>
        <taxon>Benincaseae</taxon>
        <taxon>Cucumis</taxon>
    </lineage>
</organism>
<evidence type="ECO:0000313" key="2">
    <source>
        <dbReference type="EMBL" id="KGN44424.1"/>
    </source>
</evidence>
<evidence type="ECO:0000313" key="3">
    <source>
        <dbReference type="Proteomes" id="UP000029981"/>
    </source>
</evidence>
<reference evidence="2 3" key="4">
    <citation type="journal article" date="2011" name="BMC Genomics">
        <title>RNA-Seq improves annotation of protein-coding genes in the cucumber genome.</title>
        <authorList>
            <person name="Li Z."/>
            <person name="Zhang Z."/>
            <person name="Yan P."/>
            <person name="Huang S."/>
            <person name="Fei Z."/>
            <person name="Lin K."/>
        </authorList>
    </citation>
    <scope>NUCLEOTIDE SEQUENCE [LARGE SCALE GENOMIC DNA]</scope>
    <source>
        <strain evidence="3">cv. 9930</strain>
    </source>
</reference>
<dbReference type="Pfam" id="PF13638">
    <property type="entry name" value="PIN_4"/>
    <property type="match status" value="1"/>
</dbReference>
<accession>A0A0A0K684</accession>
<dbReference type="KEGG" id="csv:101215438"/>
<dbReference type="STRING" id="3659.A0A0A0K684"/>
<dbReference type="CDD" id="cd22691">
    <property type="entry name" value="FHA_PS1-like"/>
    <property type="match status" value="1"/>
</dbReference>
<dbReference type="Gene3D" id="3.40.50.1010">
    <property type="entry name" value="5'-nuclease"/>
    <property type="match status" value="1"/>
</dbReference>
<dbReference type="InterPro" id="IPR002716">
    <property type="entry name" value="PIN_dom"/>
</dbReference>
<sequence>MPGREEETPDRNELKVPVFTVLKNGATLKNIFIVNNVADREKEEVITLGRHPDCNIMLTHPSISRFHLQIHSNPSSQKIFVVDLSSVHGTWVSGKRIETGDEVEMKEGDTLRVGGSSRVYRLHWVPLSCAYDFEGPKEMKEHEVAIVEEKDVKDCEKEISLLDENKERAVDSVFDSIEPLYPDENWNTEMMKEVPLAPPLSEVKEMAVPLVNRVESVSDLRIECEQVETSLLSKPFGNELKGLEMSLQPPSLPLSAENLSFNVENIIMSSFFGNDNKISSSSMFEWNDTSGIWNIPMENISSNSLYGRQLCHSKTESPQQPSLHLSAENLSFNVENIIMSSFFDGESKSSSCNMPALENKSNILSVVDDTEATPDYATFNILCQQVTESFLDCLLEPKNDSPVKSTSEVTSNSPMTHNVECCVEETYNGRLEMLEPSKSSIPGEDNEHREELSESSFISCALEYVYSSLPDEEVPPEIAVEKECQTPHENLDLTLPIRSESASAMGGNISLRKGKPTSFPQIETGVSQTNRAGTLLTDEFNHEIVGEKSGTNTLAHLDDEEEEIFTPDKENFTPNTLLMKSLKKKASIEDSGNCFRSSKSQTSIFKSRHKIKLEEELSEESDKENRTPRVLQEQKLSKQFCQRRLEQENTMTKKGGGGRAPFQSLQSNVAGKKRLEAALVKKSARKSNTSVCTGAVKNKFTVEEKKCWTMVVDTDSLLSKESMKSLQLLQGLQGTQLIVPRIVIRELDSLRRHGSLFRKRTEAASILQWIEDCMVQTRWWIHVQSSEEGVAPVTPPATPQSPYTEGRSQSLFWRTSSIQSIKQRSFMEALSPTPEDHILDCALYFRRGVKHGQELVLISDDVTLKIKSMAEGLICETAKEFRESLVNPFSERFLWAESSPRGLTWSCPDDIVLRERYDRCWSRSSKGAEGAKGLKLILLHNSHYGMFR</sequence>
<dbReference type="PANTHER" id="PTHR22593">
    <property type="entry name" value="TRANSMEMBRANE PROTEIN 18"/>
    <property type="match status" value="1"/>
</dbReference>
<dbReference type="AlphaFoldDB" id="A0A0A0K684"/>
<evidence type="ECO:0000259" key="1">
    <source>
        <dbReference type="PROSITE" id="PS50006"/>
    </source>
</evidence>
<dbReference type="SUPFAM" id="SSF49879">
    <property type="entry name" value="SMAD/FHA domain"/>
    <property type="match status" value="1"/>
</dbReference>
<reference evidence="2 3" key="2">
    <citation type="journal article" date="2009" name="PLoS ONE">
        <title>An integrated genetic and cytogenetic map of the cucumber genome.</title>
        <authorList>
            <person name="Ren Y."/>
            <person name="Zhang Z."/>
            <person name="Liu J."/>
            <person name="Staub J.E."/>
            <person name="Han Y."/>
            <person name="Cheng Z."/>
            <person name="Li X."/>
            <person name="Lu J."/>
            <person name="Miao H."/>
            <person name="Kang H."/>
            <person name="Xie B."/>
            <person name="Gu X."/>
            <person name="Wang X."/>
            <person name="Du Y."/>
            <person name="Jin W."/>
            <person name="Huang S."/>
        </authorList>
    </citation>
    <scope>NUCLEOTIDE SEQUENCE [LARGE SCALE GENOMIC DNA]</scope>
    <source>
        <strain evidence="3">cv. 9930</strain>
    </source>
</reference>
<dbReference type="Gramene" id="KGN44424">
    <property type="protein sequence ID" value="KGN44424"/>
    <property type="gene ID" value="Csa_7G290470"/>
</dbReference>
<dbReference type="PANTHER" id="PTHR22593:SF8">
    <property type="entry name" value="FHA DOMAIN-CONTAINING PROTEIN PS1"/>
    <property type="match status" value="1"/>
</dbReference>
<protein>
    <recommendedName>
        <fullName evidence="1">FHA domain-containing protein</fullName>
    </recommendedName>
</protein>
<dbReference type="InterPro" id="IPR000253">
    <property type="entry name" value="FHA_dom"/>
</dbReference>
<dbReference type="Gene3D" id="2.60.200.20">
    <property type="match status" value="1"/>
</dbReference>
<feature type="domain" description="FHA" evidence="1">
    <location>
        <begin position="46"/>
        <end position="97"/>
    </location>
</feature>
<proteinExistence type="predicted"/>
<dbReference type="CDD" id="cd09880">
    <property type="entry name" value="PIN_Smg5-6-like"/>
    <property type="match status" value="1"/>
</dbReference>
<reference evidence="2 3" key="3">
    <citation type="journal article" date="2010" name="BMC Genomics">
        <title>Transcriptome sequencing and comparative analysis of cucumber flowers with different sex types.</title>
        <authorList>
            <person name="Guo S."/>
            <person name="Zheng Y."/>
            <person name="Joung J.G."/>
            <person name="Liu S."/>
            <person name="Zhang Z."/>
            <person name="Crasta O.R."/>
            <person name="Sobral B.W."/>
            <person name="Xu Y."/>
            <person name="Huang S."/>
            <person name="Fei Z."/>
        </authorList>
    </citation>
    <scope>NUCLEOTIDE SEQUENCE [LARGE SCALE GENOMIC DNA]</scope>
    <source>
        <strain evidence="3">cv. 9930</strain>
    </source>
</reference>
<reference evidence="2 3" key="1">
    <citation type="journal article" date="2009" name="Nat. Genet.">
        <title>The genome of the cucumber, Cucumis sativus L.</title>
        <authorList>
            <person name="Huang S."/>
            <person name="Li R."/>
            <person name="Zhang Z."/>
            <person name="Li L."/>
            <person name="Gu X."/>
            <person name="Fan W."/>
            <person name="Lucas W.J."/>
            <person name="Wang X."/>
            <person name="Xie B."/>
            <person name="Ni P."/>
            <person name="Ren Y."/>
            <person name="Zhu H."/>
            <person name="Li J."/>
            <person name="Lin K."/>
            <person name="Jin W."/>
            <person name="Fei Z."/>
            <person name="Li G."/>
            <person name="Staub J."/>
            <person name="Kilian A."/>
            <person name="van der Vossen E.A."/>
            <person name="Wu Y."/>
            <person name="Guo J."/>
            <person name="He J."/>
            <person name="Jia Z."/>
            <person name="Ren Y."/>
            <person name="Tian G."/>
            <person name="Lu Y."/>
            <person name="Ruan J."/>
            <person name="Qian W."/>
            <person name="Wang M."/>
            <person name="Huang Q."/>
            <person name="Li B."/>
            <person name="Xuan Z."/>
            <person name="Cao J."/>
            <person name="Asan"/>
            <person name="Wu Z."/>
            <person name="Zhang J."/>
            <person name="Cai Q."/>
            <person name="Bai Y."/>
            <person name="Zhao B."/>
            <person name="Han Y."/>
            <person name="Li Y."/>
            <person name="Li X."/>
            <person name="Wang S."/>
            <person name="Shi Q."/>
            <person name="Liu S."/>
            <person name="Cho W.K."/>
            <person name="Kim J.Y."/>
            <person name="Xu Y."/>
            <person name="Heller-Uszynska K."/>
            <person name="Miao H."/>
            <person name="Cheng Z."/>
            <person name="Zhang S."/>
            <person name="Wu J."/>
            <person name="Yang Y."/>
            <person name="Kang H."/>
            <person name="Li M."/>
            <person name="Liang H."/>
            <person name="Ren X."/>
            <person name="Shi Z."/>
            <person name="Wen M."/>
            <person name="Jian M."/>
            <person name="Yang H."/>
            <person name="Zhang G."/>
            <person name="Yang Z."/>
            <person name="Chen R."/>
            <person name="Liu S."/>
            <person name="Li J."/>
            <person name="Ma L."/>
            <person name="Liu H."/>
            <person name="Zhou Y."/>
            <person name="Zhao J."/>
            <person name="Fang X."/>
            <person name="Li G."/>
            <person name="Fang L."/>
            <person name="Li Y."/>
            <person name="Liu D."/>
            <person name="Zheng H."/>
            <person name="Zhang Y."/>
            <person name="Qin N."/>
            <person name="Li Z."/>
            <person name="Yang G."/>
            <person name="Yang S."/>
            <person name="Bolund L."/>
            <person name="Kristiansen K."/>
            <person name="Zheng H."/>
            <person name="Li S."/>
            <person name="Zhang X."/>
            <person name="Yang H."/>
            <person name="Wang J."/>
            <person name="Sun R."/>
            <person name="Zhang B."/>
            <person name="Jiang S."/>
            <person name="Wang J."/>
            <person name="Du Y."/>
            <person name="Li S."/>
        </authorList>
    </citation>
    <scope>NUCLEOTIDE SEQUENCE [LARGE SCALE GENOMIC DNA]</scope>
    <source>
        <strain evidence="3">cv. 9930</strain>
    </source>
</reference>
<gene>
    <name evidence="2" type="ORF">Csa_7G290470</name>
</gene>
<dbReference type="OrthoDB" id="444265at2759"/>
<dbReference type="PROSITE" id="PS50006">
    <property type="entry name" value="FHA_DOMAIN"/>
    <property type="match status" value="1"/>
</dbReference>
<dbReference type="InterPro" id="IPR008984">
    <property type="entry name" value="SMAD_FHA_dom_sf"/>
</dbReference>
<name>A0A0A0K684_CUCSA</name>
<dbReference type="GO" id="GO:0031965">
    <property type="term" value="C:nuclear membrane"/>
    <property type="evidence" value="ECO:0000318"/>
    <property type="project" value="GO_Central"/>
</dbReference>
<dbReference type="OMA" id="PFGSHIK"/>
<dbReference type="EMBL" id="CM002928">
    <property type="protein sequence ID" value="KGN44424.1"/>
    <property type="molecule type" value="Genomic_DNA"/>
</dbReference>
<dbReference type="SMART" id="SM00240">
    <property type="entry name" value="FHA"/>
    <property type="match status" value="1"/>
</dbReference>
<dbReference type="Pfam" id="PF00498">
    <property type="entry name" value="FHA"/>
    <property type="match status" value="1"/>
</dbReference>
<dbReference type="eggNOG" id="KOG1881">
    <property type="taxonomic scope" value="Eukaryota"/>
</dbReference>
<dbReference type="Proteomes" id="UP000029981">
    <property type="component" value="Chromosome 7"/>
</dbReference>
<keyword evidence="3" id="KW-1185">Reference proteome</keyword>